<feature type="domain" description="Aminoglycoside phosphotransferase" evidence="1">
    <location>
        <begin position="29"/>
        <end position="253"/>
    </location>
</feature>
<dbReference type="Proteomes" id="UP000011519">
    <property type="component" value="Unassembled WGS sequence"/>
</dbReference>
<keyword evidence="3" id="KW-1185">Reference proteome</keyword>
<dbReference type="STRING" id="1227493.C483_07357"/>
<dbReference type="AlphaFoldDB" id="M0A367"/>
<dbReference type="RefSeq" id="WP_006652694.1">
    <property type="nucleotide sequence ID" value="NZ_AOIM01000017.1"/>
</dbReference>
<name>M0A367_9EURY</name>
<keyword evidence="2" id="KW-0808">Transferase</keyword>
<dbReference type="Pfam" id="PF01636">
    <property type="entry name" value="APH"/>
    <property type="match status" value="1"/>
</dbReference>
<sequence>MDDQIEKILAQYSTASSVIRELHDVPPYRVYEVELDTRRAVVKVDDHPRGHAADEGRVHEYVATETTASVPEVITVGSDHYITAWRDEIARSATQISPDWAHAAGIWMATLHDDTAGVFDVFGQPRNDGTSLSLAAHDTWTDAVIKRINHHRQYLAAKGYADVADAVGRFFRDNLRVFDDVGEPVLCHGDVHPEHLSRTSENGCIAIDFEHALVAPAEYDYWRTVMPYFEESDTVDETVTRAFRDGYGSVRPLPDGFEERRPLYRLINWVAFLESLYLQQNVDLDKREEIGNWMRKRVSETLSEVRETVD</sequence>
<dbReference type="EMBL" id="AOIM01000017">
    <property type="protein sequence ID" value="ELY92766.1"/>
    <property type="molecule type" value="Genomic_DNA"/>
</dbReference>
<evidence type="ECO:0000313" key="3">
    <source>
        <dbReference type="Proteomes" id="UP000011519"/>
    </source>
</evidence>
<gene>
    <name evidence="2" type="ORF">C483_07357</name>
</gene>
<dbReference type="OrthoDB" id="350437at2157"/>
<dbReference type="InterPro" id="IPR011009">
    <property type="entry name" value="Kinase-like_dom_sf"/>
</dbReference>
<proteinExistence type="predicted"/>
<evidence type="ECO:0000313" key="2">
    <source>
        <dbReference type="EMBL" id="ELY92766.1"/>
    </source>
</evidence>
<reference evidence="2 3" key="1">
    <citation type="journal article" date="2014" name="PLoS Genet.">
        <title>Phylogenetically driven sequencing of extremely halophilic archaea reveals strategies for static and dynamic osmo-response.</title>
        <authorList>
            <person name="Becker E.A."/>
            <person name="Seitzer P.M."/>
            <person name="Tritt A."/>
            <person name="Larsen D."/>
            <person name="Krusor M."/>
            <person name="Yao A.I."/>
            <person name="Wu D."/>
            <person name="Madern D."/>
            <person name="Eisen J.A."/>
            <person name="Darling A.E."/>
            <person name="Facciotti M.T."/>
        </authorList>
    </citation>
    <scope>NUCLEOTIDE SEQUENCE [LARGE SCALE GENOMIC DNA]</scope>
    <source>
        <strain evidence="2 3">JCM 10989</strain>
    </source>
</reference>
<dbReference type="InterPro" id="IPR002575">
    <property type="entry name" value="Aminoglycoside_PTrfase"/>
</dbReference>
<dbReference type="SUPFAM" id="SSF56112">
    <property type="entry name" value="Protein kinase-like (PK-like)"/>
    <property type="match status" value="1"/>
</dbReference>
<accession>M0A367</accession>
<organism evidence="2 3">
    <name type="scientific">Natrialba hulunbeirensis JCM 10989</name>
    <dbReference type="NCBI Taxonomy" id="1227493"/>
    <lineage>
        <taxon>Archaea</taxon>
        <taxon>Methanobacteriati</taxon>
        <taxon>Methanobacteriota</taxon>
        <taxon>Stenosarchaea group</taxon>
        <taxon>Halobacteria</taxon>
        <taxon>Halobacteriales</taxon>
        <taxon>Natrialbaceae</taxon>
        <taxon>Natrialba</taxon>
    </lineage>
</organism>
<comment type="caution">
    <text evidence="2">The sequence shown here is derived from an EMBL/GenBank/DDBJ whole genome shotgun (WGS) entry which is preliminary data.</text>
</comment>
<dbReference type="PATRIC" id="fig|1227493.4.peg.1459"/>
<evidence type="ECO:0000259" key="1">
    <source>
        <dbReference type="Pfam" id="PF01636"/>
    </source>
</evidence>
<dbReference type="GO" id="GO:0016740">
    <property type="term" value="F:transferase activity"/>
    <property type="evidence" value="ECO:0007669"/>
    <property type="project" value="UniProtKB-KW"/>
</dbReference>
<dbReference type="Gene3D" id="1.10.510.10">
    <property type="entry name" value="Transferase(Phosphotransferase) domain 1"/>
    <property type="match status" value="1"/>
</dbReference>
<protein>
    <submittedName>
        <fullName evidence="2">Aminoglycoside phosphotransferase</fullName>
    </submittedName>
</protein>